<evidence type="ECO:0000313" key="1">
    <source>
        <dbReference type="EMBL" id="NXR76702.1"/>
    </source>
</evidence>
<keyword evidence="2" id="KW-1185">Reference proteome</keyword>
<reference evidence="1 2" key="1">
    <citation type="submission" date="2019-09" db="EMBL/GenBank/DDBJ databases">
        <title>Bird 10,000 Genomes (B10K) Project - Family phase.</title>
        <authorList>
            <person name="Zhang G."/>
        </authorList>
    </citation>
    <scope>NUCLEOTIDE SEQUENCE [LARGE SCALE GENOMIC DNA]</scope>
    <source>
        <strain evidence="1">B10K-DU-002-42</strain>
        <tissue evidence="1">Muscle</tissue>
    </source>
</reference>
<dbReference type="EMBL" id="VWYP01015419">
    <property type="protein sequence ID" value="NXR76702.1"/>
    <property type="molecule type" value="Genomic_DNA"/>
</dbReference>
<sequence>MKTICFPYGSEFRPLRLCPALSSRKGGVFWHVPAQQGLALEPQCFTKCYLGSSTKSSDSNSDLLAADHCSLYGCVLRSPMACMRLSGSLQLDEEVSFATSAA</sequence>
<name>A0A7L2NYV1_PYCJO</name>
<protein>
    <submittedName>
        <fullName evidence="1">FRMD7 protein</fullName>
    </submittedName>
</protein>
<proteinExistence type="predicted"/>
<evidence type="ECO:0000313" key="2">
    <source>
        <dbReference type="Proteomes" id="UP000535705"/>
    </source>
</evidence>
<gene>
    <name evidence="1" type="primary">Frmd7_1</name>
    <name evidence="1" type="ORF">PYCJOC_R01184</name>
</gene>
<comment type="caution">
    <text evidence="1">The sequence shown here is derived from an EMBL/GenBank/DDBJ whole genome shotgun (WGS) entry which is preliminary data.</text>
</comment>
<feature type="non-terminal residue" evidence="1">
    <location>
        <position position="102"/>
    </location>
</feature>
<accession>A0A7L2NYV1</accession>
<dbReference type="Proteomes" id="UP000535705">
    <property type="component" value="Unassembled WGS sequence"/>
</dbReference>
<dbReference type="AlphaFoldDB" id="A0A7L2NYV1"/>
<dbReference type="OrthoDB" id="9990815at2759"/>
<organism evidence="1 2">
    <name type="scientific">Pycnonotus jocosus</name>
    <name type="common">Red-whiskered bulbul</name>
    <name type="synonym">Lanius jocosus</name>
    <dbReference type="NCBI Taxonomy" id="182897"/>
    <lineage>
        <taxon>Eukaryota</taxon>
        <taxon>Metazoa</taxon>
        <taxon>Chordata</taxon>
        <taxon>Craniata</taxon>
        <taxon>Vertebrata</taxon>
        <taxon>Euteleostomi</taxon>
        <taxon>Archelosauria</taxon>
        <taxon>Archosauria</taxon>
        <taxon>Dinosauria</taxon>
        <taxon>Saurischia</taxon>
        <taxon>Theropoda</taxon>
        <taxon>Coelurosauria</taxon>
        <taxon>Aves</taxon>
        <taxon>Neognathae</taxon>
        <taxon>Neoaves</taxon>
        <taxon>Telluraves</taxon>
        <taxon>Australaves</taxon>
        <taxon>Passeriformes</taxon>
        <taxon>Sylvioidea</taxon>
        <taxon>Pycnonotidae</taxon>
        <taxon>Pycnonotus</taxon>
    </lineage>
</organism>
<feature type="non-terminal residue" evidence="1">
    <location>
        <position position="1"/>
    </location>
</feature>